<dbReference type="GO" id="GO:0000981">
    <property type="term" value="F:DNA-binding transcription factor activity, RNA polymerase II-specific"/>
    <property type="evidence" value="ECO:0007669"/>
    <property type="project" value="TreeGrafter"/>
</dbReference>
<dbReference type="GO" id="GO:0008270">
    <property type="term" value="F:zinc ion binding"/>
    <property type="evidence" value="ECO:0007669"/>
    <property type="project" value="InterPro"/>
</dbReference>
<keyword evidence="2" id="KW-0805">Transcription regulation</keyword>
<dbReference type="GO" id="GO:0005634">
    <property type="term" value="C:nucleus"/>
    <property type="evidence" value="ECO:0007669"/>
    <property type="project" value="UniProtKB-SubCell"/>
</dbReference>
<dbReference type="EMBL" id="JAUEPT010000033">
    <property type="protein sequence ID" value="KAK0440547.1"/>
    <property type="molecule type" value="Genomic_DNA"/>
</dbReference>
<keyword evidence="3" id="KW-0238">DNA-binding</keyword>
<dbReference type="InterPro" id="IPR051089">
    <property type="entry name" value="prtT"/>
</dbReference>
<protein>
    <recommendedName>
        <fullName evidence="6">Xylanolytic transcriptional activator regulatory domain-containing protein</fullName>
    </recommendedName>
</protein>
<evidence type="ECO:0000256" key="4">
    <source>
        <dbReference type="ARBA" id="ARBA00023163"/>
    </source>
</evidence>
<evidence type="ECO:0000259" key="6">
    <source>
        <dbReference type="Pfam" id="PF04082"/>
    </source>
</evidence>
<dbReference type="GO" id="GO:0006351">
    <property type="term" value="P:DNA-templated transcription"/>
    <property type="evidence" value="ECO:0007669"/>
    <property type="project" value="InterPro"/>
</dbReference>
<keyword evidence="5" id="KW-0539">Nucleus</keyword>
<accession>A0AA39JEF1</accession>
<keyword evidence="4" id="KW-0804">Transcription</keyword>
<proteinExistence type="predicted"/>
<dbReference type="Proteomes" id="UP001175226">
    <property type="component" value="Unassembled WGS sequence"/>
</dbReference>
<sequence length="434" mass="50231">LRDSERDHLLTEIRQKDAIIETLLKQLHNPYLATPHSIDEYLKSVSPSDANNPNVLAWLNRLKSGVQIGMVGPREASEEVSSRLTHDQQYNLLAHSEVQEHEEIPTALTESLHIPLDFRPERRIQSWKGKERECEIFRHDVACEAQEISSEPGSFHSCHIFNKHTHVELTCLGFKLGNSKRLNTPEILALGLVTLEDAEQLFDIFYQYINPFIGLLDPVLLTPKSTLAQCPVLFTVICAIASRYHPRKSCIYLIAMHIAKHSAANALIQDEMKSVELCQTYILMSIYAVPEKSWDRDQSWLYTGLAISIATALRLDQTLKINSATKNEEREYLNRIRVWKFCFLLDQATAIQSRKPWMMKEDTIICHSKEWYKQSHHNLDYGVYLCGYNVLLRIIVRFHEEVLLDWSGLINLERGNLRDITMRYDGEIEIFKEE</sequence>
<keyword evidence="8" id="KW-1185">Reference proteome</keyword>
<gene>
    <name evidence="7" type="ORF">EV421DRAFT_1712361</name>
</gene>
<evidence type="ECO:0000313" key="7">
    <source>
        <dbReference type="EMBL" id="KAK0440547.1"/>
    </source>
</evidence>
<dbReference type="PANTHER" id="PTHR31845:SF19">
    <property type="entry name" value="TRANSCRIPTION FACTOR DOMAIN-CONTAINING PROTEIN"/>
    <property type="match status" value="1"/>
</dbReference>
<comment type="caution">
    <text evidence="7">The sequence shown here is derived from an EMBL/GenBank/DDBJ whole genome shotgun (WGS) entry which is preliminary data.</text>
</comment>
<dbReference type="GO" id="GO:0000976">
    <property type="term" value="F:transcription cis-regulatory region binding"/>
    <property type="evidence" value="ECO:0007669"/>
    <property type="project" value="TreeGrafter"/>
</dbReference>
<evidence type="ECO:0000256" key="1">
    <source>
        <dbReference type="ARBA" id="ARBA00004123"/>
    </source>
</evidence>
<organism evidence="7 8">
    <name type="scientific">Armillaria borealis</name>
    <dbReference type="NCBI Taxonomy" id="47425"/>
    <lineage>
        <taxon>Eukaryota</taxon>
        <taxon>Fungi</taxon>
        <taxon>Dikarya</taxon>
        <taxon>Basidiomycota</taxon>
        <taxon>Agaricomycotina</taxon>
        <taxon>Agaricomycetes</taxon>
        <taxon>Agaricomycetidae</taxon>
        <taxon>Agaricales</taxon>
        <taxon>Marasmiineae</taxon>
        <taxon>Physalacriaceae</taxon>
        <taxon>Armillaria</taxon>
    </lineage>
</organism>
<comment type="subcellular location">
    <subcellularLocation>
        <location evidence="1">Nucleus</location>
    </subcellularLocation>
</comment>
<feature type="domain" description="Xylanolytic transcriptional activator regulatory" evidence="6">
    <location>
        <begin position="203"/>
        <end position="365"/>
    </location>
</feature>
<reference evidence="7" key="1">
    <citation type="submission" date="2023-06" db="EMBL/GenBank/DDBJ databases">
        <authorList>
            <consortium name="Lawrence Berkeley National Laboratory"/>
            <person name="Ahrendt S."/>
            <person name="Sahu N."/>
            <person name="Indic B."/>
            <person name="Wong-Bajracharya J."/>
            <person name="Merenyi Z."/>
            <person name="Ke H.-M."/>
            <person name="Monk M."/>
            <person name="Kocsube S."/>
            <person name="Drula E."/>
            <person name="Lipzen A."/>
            <person name="Balint B."/>
            <person name="Henrissat B."/>
            <person name="Andreopoulos B."/>
            <person name="Martin F.M."/>
            <person name="Harder C.B."/>
            <person name="Rigling D."/>
            <person name="Ford K.L."/>
            <person name="Foster G.D."/>
            <person name="Pangilinan J."/>
            <person name="Papanicolaou A."/>
            <person name="Barry K."/>
            <person name="LaButti K."/>
            <person name="Viragh M."/>
            <person name="Koriabine M."/>
            <person name="Yan M."/>
            <person name="Riley R."/>
            <person name="Champramary S."/>
            <person name="Plett K.L."/>
            <person name="Tsai I.J."/>
            <person name="Slot J."/>
            <person name="Sipos G."/>
            <person name="Plett J."/>
            <person name="Nagy L.G."/>
            <person name="Grigoriev I.V."/>
        </authorList>
    </citation>
    <scope>NUCLEOTIDE SEQUENCE</scope>
    <source>
        <strain evidence="7">FPL87.14</strain>
    </source>
</reference>
<name>A0AA39JEF1_9AGAR</name>
<evidence type="ECO:0000313" key="8">
    <source>
        <dbReference type="Proteomes" id="UP001175226"/>
    </source>
</evidence>
<evidence type="ECO:0000256" key="2">
    <source>
        <dbReference type="ARBA" id="ARBA00023015"/>
    </source>
</evidence>
<evidence type="ECO:0000256" key="5">
    <source>
        <dbReference type="ARBA" id="ARBA00023242"/>
    </source>
</evidence>
<evidence type="ECO:0000256" key="3">
    <source>
        <dbReference type="ARBA" id="ARBA00023125"/>
    </source>
</evidence>
<dbReference type="CDD" id="cd12148">
    <property type="entry name" value="fungal_TF_MHR"/>
    <property type="match status" value="1"/>
</dbReference>
<dbReference type="PANTHER" id="PTHR31845">
    <property type="entry name" value="FINGER DOMAIN PROTEIN, PUTATIVE-RELATED"/>
    <property type="match status" value="1"/>
</dbReference>
<feature type="non-terminal residue" evidence="7">
    <location>
        <position position="434"/>
    </location>
</feature>
<dbReference type="InterPro" id="IPR007219">
    <property type="entry name" value="XnlR_reg_dom"/>
</dbReference>
<dbReference type="Pfam" id="PF04082">
    <property type="entry name" value="Fungal_trans"/>
    <property type="match status" value="1"/>
</dbReference>
<dbReference type="AlphaFoldDB" id="A0AA39JEF1"/>